<dbReference type="AlphaFoldDB" id="A0A972SPZ2"/>
<gene>
    <name evidence="1" type="ORF">GNZ13_45285</name>
</gene>
<organism evidence="1 2">
    <name type="scientific">Paraburkholderia elongata</name>
    <dbReference type="NCBI Taxonomy" id="2675747"/>
    <lineage>
        <taxon>Bacteria</taxon>
        <taxon>Pseudomonadati</taxon>
        <taxon>Pseudomonadota</taxon>
        <taxon>Betaproteobacteria</taxon>
        <taxon>Burkholderiales</taxon>
        <taxon>Burkholderiaceae</taxon>
        <taxon>Paraburkholderia</taxon>
    </lineage>
</organism>
<dbReference type="EMBL" id="WOEZ01000276">
    <property type="protein sequence ID" value="NPT61555.1"/>
    <property type="molecule type" value="Genomic_DNA"/>
</dbReference>
<evidence type="ECO:0000313" key="1">
    <source>
        <dbReference type="EMBL" id="NPT61555.1"/>
    </source>
</evidence>
<keyword evidence="2" id="KW-1185">Reference proteome</keyword>
<evidence type="ECO:0000313" key="2">
    <source>
        <dbReference type="Proteomes" id="UP000655523"/>
    </source>
</evidence>
<sequence length="87" mass="9856">MRWLVILNGKHWGDVSPVIFHEHHRNKDWCMTLCDAVDTDGAMIEITRGDTRCYVPQDAVVAAVHIQDANQTMGFIDPKIIEEGAHD</sequence>
<name>A0A972SPZ2_9BURK</name>
<dbReference type="RefSeq" id="WP_172177338.1">
    <property type="nucleotide sequence ID" value="NZ_WOEZ01000276.1"/>
</dbReference>
<protein>
    <submittedName>
        <fullName evidence="1">Uncharacterized protein</fullName>
    </submittedName>
</protein>
<dbReference type="Proteomes" id="UP000655523">
    <property type="component" value="Unassembled WGS sequence"/>
</dbReference>
<comment type="caution">
    <text evidence="1">The sequence shown here is derived from an EMBL/GenBank/DDBJ whole genome shotgun (WGS) entry which is preliminary data.</text>
</comment>
<reference evidence="1 2" key="1">
    <citation type="submission" date="2019-11" db="EMBL/GenBank/DDBJ databases">
        <title>Metabolism of dissolved organic matter in forest soils.</title>
        <authorList>
            <person name="Cyle K.T."/>
            <person name="Wilhelm R.C."/>
            <person name="Martinez C.E."/>
        </authorList>
    </citation>
    <scope>NUCLEOTIDE SEQUENCE [LARGE SCALE GENOMIC DNA]</scope>
    <source>
        <strain evidence="1 2">5N</strain>
    </source>
</reference>
<accession>A0A972SPZ2</accession>
<proteinExistence type="predicted"/>